<dbReference type="AlphaFoldDB" id="A0A2V0P8A7"/>
<name>A0A2V0P8A7_9CHLO</name>
<keyword evidence="9" id="KW-1185">Reference proteome</keyword>
<keyword evidence="2" id="KW-0285">Flavoprotein</keyword>
<evidence type="ECO:0000256" key="5">
    <source>
        <dbReference type="SAM" id="Phobius"/>
    </source>
</evidence>
<evidence type="ECO:0000256" key="2">
    <source>
        <dbReference type="ARBA" id="ARBA00022630"/>
    </source>
</evidence>
<reference evidence="8 9" key="1">
    <citation type="journal article" date="2018" name="Sci. Rep.">
        <title>Raphidocelis subcapitata (=Pseudokirchneriella subcapitata) provides an insight into genome evolution and environmental adaptations in the Sphaeropleales.</title>
        <authorList>
            <person name="Suzuki S."/>
            <person name="Yamaguchi H."/>
            <person name="Nakajima N."/>
            <person name="Kawachi M."/>
        </authorList>
    </citation>
    <scope>NUCLEOTIDE SEQUENCE [LARGE SCALE GENOMIC DNA]</scope>
    <source>
        <strain evidence="8 9">NIES-35</strain>
    </source>
</reference>
<dbReference type="Proteomes" id="UP000247498">
    <property type="component" value="Unassembled WGS sequence"/>
</dbReference>
<gene>
    <name evidence="8" type="ORF">Rsub_08977</name>
</gene>
<evidence type="ECO:0000313" key="9">
    <source>
        <dbReference type="Proteomes" id="UP000247498"/>
    </source>
</evidence>
<evidence type="ECO:0000313" key="8">
    <source>
        <dbReference type="EMBL" id="GBF96101.1"/>
    </source>
</evidence>
<comment type="caution">
    <text evidence="8">The sequence shown here is derived from an EMBL/GenBank/DDBJ whole genome shotgun (WGS) entry which is preliminary data.</text>
</comment>
<dbReference type="InterPro" id="IPR003097">
    <property type="entry name" value="CysJ-like_FAD-binding"/>
</dbReference>
<dbReference type="STRING" id="307507.A0A2V0P8A7"/>
<dbReference type="Pfam" id="PF00667">
    <property type="entry name" value="FAD_binding_1"/>
    <property type="match status" value="2"/>
</dbReference>
<keyword evidence="5" id="KW-0812">Transmembrane</keyword>
<protein>
    <submittedName>
        <fullName evidence="8">NADPH-cytochrome-P450 oxidoreductase</fullName>
    </submittedName>
</protein>
<evidence type="ECO:0000259" key="6">
    <source>
        <dbReference type="PROSITE" id="PS50902"/>
    </source>
</evidence>
<dbReference type="InterPro" id="IPR029039">
    <property type="entry name" value="Flavoprotein-like_sf"/>
</dbReference>
<keyword evidence="4" id="KW-0521">NADP</keyword>
<dbReference type="GO" id="GO:0005829">
    <property type="term" value="C:cytosol"/>
    <property type="evidence" value="ECO:0007669"/>
    <property type="project" value="TreeGrafter"/>
</dbReference>
<feature type="transmembrane region" description="Helical" evidence="5">
    <location>
        <begin position="12"/>
        <end position="29"/>
    </location>
</feature>
<dbReference type="PANTHER" id="PTHR19384">
    <property type="entry name" value="NITRIC OXIDE SYNTHASE-RELATED"/>
    <property type="match status" value="1"/>
</dbReference>
<evidence type="ECO:0000259" key="7">
    <source>
        <dbReference type="PROSITE" id="PS51384"/>
    </source>
</evidence>
<accession>A0A2V0P8A7</accession>
<dbReference type="InterPro" id="IPR001094">
    <property type="entry name" value="Flavdoxin-like"/>
</dbReference>
<dbReference type="Gene3D" id="2.40.30.10">
    <property type="entry name" value="Translation factors"/>
    <property type="match status" value="2"/>
</dbReference>
<dbReference type="GO" id="GO:0010181">
    <property type="term" value="F:FMN binding"/>
    <property type="evidence" value="ECO:0007669"/>
    <property type="project" value="InterPro"/>
</dbReference>
<dbReference type="Pfam" id="PF00258">
    <property type="entry name" value="Flavodoxin_1"/>
    <property type="match status" value="1"/>
</dbReference>
<dbReference type="InterPro" id="IPR008254">
    <property type="entry name" value="Flavodoxin/NO_synth"/>
</dbReference>
<dbReference type="GO" id="GO:0050660">
    <property type="term" value="F:flavin adenine dinucleotide binding"/>
    <property type="evidence" value="ECO:0007669"/>
    <property type="project" value="TreeGrafter"/>
</dbReference>
<dbReference type="GO" id="GO:0016491">
    <property type="term" value="F:oxidoreductase activity"/>
    <property type="evidence" value="ECO:0007669"/>
    <property type="project" value="InterPro"/>
</dbReference>
<evidence type="ECO:0000256" key="1">
    <source>
        <dbReference type="ARBA" id="ARBA00001917"/>
    </source>
</evidence>
<dbReference type="PROSITE" id="PS51384">
    <property type="entry name" value="FAD_FR"/>
    <property type="match status" value="1"/>
</dbReference>
<keyword evidence="3" id="KW-0288">FMN</keyword>
<dbReference type="Gene3D" id="3.40.50.360">
    <property type="match status" value="1"/>
</dbReference>
<feature type="domain" description="FAD-binding FR-type" evidence="7">
    <location>
        <begin position="303"/>
        <end position="599"/>
    </location>
</feature>
<sequence length="638" mass="65772">MAPAGEQQQRSWWLWAGAAAGAATIYVATRPRRAAAGDDTDFAGFLNDPAAAAAARARSHAAPPRPPPRDETGFDAFLRAAPAAAAAAGAADPTGFDAFLRSPARGGSAAPAQSAVAAAAEEAPLDRAAVTVLFGTEYGFSKEIAEKLVAALKGGSAFWPVLVNMADHPGGYDLSAAQAVLVACSTQGDGVPPTEARDFCEWLFRGGAGPLAHLSYSVLALGDRSYAHFCRCGRRIDEALAAAGARPLAAHVDVDKEDWPAVEGWMEGVLAALPGLGLRSIAETGVAGAPSAPAPAAKRYGKSRPYFARVAALQGLCTITDRTADKDTVRVELDLGQSGLAYAPGDALGIWPTNPAESVDALLAVLGASGDEPVPVPSWYYSEPEGHATIAPGPDGAPSMPLRAALARCYDLRSPRGDALLRLVLDSISAGGKAAANGAVRVAAFVNGAAAPAANGAAAAGKKGSAGPAPAEAGAEAQAAELSRLLGDKSSLESYLEPRHVIDVLRDFPAASPSAAQLLPALRQLQPRLYSISSSPLEDEAGVQATIAVVRYASLGADRVGVCSTFVAERIKIAATRAVEERVRDRIPLNGHLGYRKLMDDLMALGCTPQSVGLAVKVMLAKGEIRKKNEGKLLQRVR</sequence>
<dbReference type="PANTHER" id="PTHR19384:SF128">
    <property type="entry name" value="NADPH OXIDOREDUCTASE A"/>
    <property type="match status" value="1"/>
</dbReference>
<dbReference type="InParanoid" id="A0A2V0P8A7"/>
<comment type="cofactor">
    <cofactor evidence="1">
        <name>FMN</name>
        <dbReference type="ChEBI" id="CHEBI:58210"/>
    </cofactor>
</comment>
<feature type="domain" description="Flavodoxin-like" evidence="6">
    <location>
        <begin position="130"/>
        <end position="270"/>
    </location>
</feature>
<dbReference type="SUPFAM" id="SSF52218">
    <property type="entry name" value="Flavoproteins"/>
    <property type="match status" value="1"/>
</dbReference>
<dbReference type="InterPro" id="IPR017938">
    <property type="entry name" value="Riboflavin_synthase-like_b-brl"/>
</dbReference>
<organism evidence="8 9">
    <name type="scientific">Raphidocelis subcapitata</name>
    <dbReference type="NCBI Taxonomy" id="307507"/>
    <lineage>
        <taxon>Eukaryota</taxon>
        <taxon>Viridiplantae</taxon>
        <taxon>Chlorophyta</taxon>
        <taxon>core chlorophytes</taxon>
        <taxon>Chlorophyceae</taxon>
        <taxon>CS clade</taxon>
        <taxon>Sphaeropleales</taxon>
        <taxon>Selenastraceae</taxon>
        <taxon>Raphidocelis</taxon>
    </lineage>
</organism>
<dbReference type="EMBL" id="BDRX01000074">
    <property type="protein sequence ID" value="GBF96101.1"/>
    <property type="molecule type" value="Genomic_DNA"/>
</dbReference>
<dbReference type="PROSITE" id="PS50902">
    <property type="entry name" value="FLAVODOXIN_LIKE"/>
    <property type="match status" value="1"/>
</dbReference>
<dbReference type="OrthoDB" id="1856718at2759"/>
<dbReference type="PRINTS" id="PR00369">
    <property type="entry name" value="FLAVODOXIN"/>
</dbReference>
<dbReference type="InterPro" id="IPR017927">
    <property type="entry name" value="FAD-bd_FR_type"/>
</dbReference>
<proteinExistence type="predicted"/>
<dbReference type="InterPro" id="IPR054125">
    <property type="entry name" value="MCM5_C"/>
</dbReference>
<evidence type="ECO:0000256" key="4">
    <source>
        <dbReference type="ARBA" id="ARBA00022857"/>
    </source>
</evidence>
<dbReference type="SUPFAM" id="SSF63380">
    <property type="entry name" value="Riboflavin synthase domain-like"/>
    <property type="match status" value="1"/>
</dbReference>
<dbReference type="Pfam" id="PF21933">
    <property type="entry name" value="MCM5_C"/>
    <property type="match status" value="1"/>
</dbReference>
<keyword evidence="5" id="KW-1133">Transmembrane helix</keyword>
<evidence type="ECO:0000256" key="3">
    <source>
        <dbReference type="ARBA" id="ARBA00022643"/>
    </source>
</evidence>
<keyword evidence="5" id="KW-0472">Membrane</keyword>